<keyword evidence="3" id="KW-1185">Reference proteome</keyword>
<evidence type="ECO:0000313" key="3">
    <source>
        <dbReference type="Proteomes" id="UP000478836"/>
    </source>
</evidence>
<protein>
    <submittedName>
        <fullName evidence="2">Uncharacterized protein</fullName>
    </submittedName>
</protein>
<evidence type="ECO:0000313" key="2">
    <source>
        <dbReference type="EMBL" id="KAB1864790.1"/>
    </source>
</evidence>
<gene>
    <name evidence="2" type="ORF">F6A08_12015</name>
</gene>
<proteinExistence type="predicted"/>
<comment type="caution">
    <text evidence="2">The sequence shown here is derived from an EMBL/GenBank/DDBJ whole genome shotgun (WGS) entry which is preliminary data.</text>
</comment>
<dbReference type="Proteomes" id="UP000478836">
    <property type="component" value="Unassembled WGS sequence"/>
</dbReference>
<dbReference type="EMBL" id="WAAO01000002">
    <property type="protein sequence ID" value="KAB1864790.1"/>
    <property type="molecule type" value="Genomic_DNA"/>
</dbReference>
<feature type="region of interest" description="Disordered" evidence="1">
    <location>
        <begin position="335"/>
        <end position="357"/>
    </location>
</feature>
<feature type="compositionally biased region" description="Low complexity" evidence="1">
    <location>
        <begin position="338"/>
        <end position="357"/>
    </location>
</feature>
<accession>A0ABQ6V6D6</accession>
<feature type="compositionally biased region" description="Basic and acidic residues" evidence="1">
    <location>
        <begin position="255"/>
        <end position="265"/>
    </location>
</feature>
<evidence type="ECO:0000256" key="1">
    <source>
        <dbReference type="SAM" id="MobiDB-lite"/>
    </source>
</evidence>
<sequence>MADVETAHDRGSALVPGAHRVIRALDAREGPFAGTLVTRGDGVAVRVDESSLGGWAGWRFCGAEHVAAPLDVIRRRVGHDVLLPWCSDRLRGLVDRRAAVGAVLTPGECTTLAISLLRGLDEMEEGVEAPRSGTWWLTDRGRPVCVLGEGPDARTGVLEIVGALGEQSADRLLRRSLATIEEGIRRVGAQPRLPRRLLASWEQELLSIAAPQPLERRGSTPERAREVARTVASREPSAASQRQRLRAHRSRTGARRRDDARSRRVSDAVEAAVHAGEAAIARVRGTLPVRRAAPRKEKTAAPVGRRRVVVIAGTAAAAVLAAGLLWPEGEATGTAERASLASPSPAVTAPPTRPAAVPTLDGAGEVAETAPSATAPSAAAGDAVGAVAELLATIGGCRTAGDDSCSGAVATGSTGVVDALAGVDTASSTAELVDEYGDVAVVRLRVESLRNDEAVSSAEKMVVLIRAEQKWLVRDAYDVADQP</sequence>
<name>A0ABQ6V6D6_9MICO</name>
<feature type="compositionally biased region" description="Basic residues" evidence="1">
    <location>
        <begin position="243"/>
        <end position="254"/>
    </location>
</feature>
<feature type="region of interest" description="Disordered" evidence="1">
    <location>
        <begin position="228"/>
        <end position="265"/>
    </location>
</feature>
<dbReference type="GeneID" id="77477186"/>
<dbReference type="RefSeq" id="WP_151459538.1">
    <property type="nucleotide sequence ID" value="NZ_WAAO01000002.1"/>
</dbReference>
<organism evidence="2 3">
    <name type="scientific">Microbacterium algeriense</name>
    <dbReference type="NCBI Taxonomy" id="2615184"/>
    <lineage>
        <taxon>Bacteria</taxon>
        <taxon>Bacillati</taxon>
        <taxon>Actinomycetota</taxon>
        <taxon>Actinomycetes</taxon>
        <taxon>Micrococcales</taxon>
        <taxon>Microbacteriaceae</taxon>
        <taxon>Microbacterium</taxon>
    </lineage>
</organism>
<reference evidence="3" key="1">
    <citation type="submission" date="2019-09" db="EMBL/GenBank/DDBJ databases">
        <title>Whole genome sequencing of Microbacterium maritypicum.</title>
        <authorList>
            <person name="Lenchi N."/>
        </authorList>
    </citation>
    <scope>NUCLEOTIDE SEQUENCE [LARGE SCALE GENOMIC DNA]</scope>
    <source>
        <strain evidence="3">G1</strain>
    </source>
</reference>